<comment type="caution">
    <text evidence="1">The sequence shown here is derived from an EMBL/GenBank/DDBJ whole genome shotgun (WGS) entry which is preliminary data.</text>
</comment>
<reference evidence="1 2" key="1">
    <citation type="submission" date="2021-06" db="EMBL/GenBank/DDBJ databases">
        <authorList>
            <person name="Palmer J.M."/>
        </authorList>
    </citation>
    <scope>NUCLEOTIDE SEQUENCE [LARGE SCALE GENOMIC DNA]</scope>
    <source>
        <strain evidence="1 2">XR_2019</strain>
        <tissue evidence="1">Muscle</tissue>
    </source>
</reference>
<keyword evidence="2" id="KW-1185">Reference proteome</keyword>
<dbReference type="Proteomes" id="UP001444071">
    <property type="component" value="Unassembled WGS sequence"/>
</dbReference>
<name>A0ABV0WL78_9TELE</name>
<proteinExistence type="predicted"/>
<sequence>MSLMCKMKQLHKSEHNNKCLFVSESSFTHNNILPSGSRSHIIKGFSSSSSFISVNRTVVKHSCLRSVDQQRRKDQITEGRIILLQLHKTEAPELQQEPLCSISRVSIANAN</sequence>
<gene>
    <name evidence="1" type="ORF">XENORESO_020809</name>
</gene>
<evidence type="ECO:0000313" key="2">
    <source>
        <dbReference type="Proteomes" id="UP001444071"/>
    </source>
</evidence>
<accession>A0ABV0WL78</accession>
<evidence type="ECO:0000313" key="1">
    <source>
        <dbReference type="EMBL" id="MEQ2270362.1"/>
    </source>
</evidence>
<protein>
    <submittedName>
        <fullName evidence="1">Uncharacterized protein</fullName>
    </submittedName>
</protein>
<dbReference type="EMBL" id="JAHRIM010058369">
    <property type="protein sequence ID" value="MEQ2270362.1"/>
    <property type="molecule type" value="Genomic_DNA"/>
</dbReference>
<organism evidence="1 2">
    <name type="scientific">Xenotaenia resolanae</name>
    <dbReference type="NCBI Taxonomy" id="208358"/>
    <lineage>
        <taxon>Eukaryota</taxon>
        <taxon>Metazoa</taxon>
        <taxon>Chordata</taxon>
        <taxon>Craniata</taxon>
        <taxon>Vertebrata</taxon>
        <taxon>Euteleostomi</taxon>
        <taxon>Actinopterygii</taxon>
        <taxon>Neopterygii</taxon>
        <taxon>Teleostei</taxon>
        <taxon>Neoteleostei</taxon>
        <taxon>Acanthomorphata</taxon>
        <taxon>Ovalentaria</taxon>
        <taxon>Atherinomorphae</taxon>
        <taxon>Cyprinodontiformes</taxon>
        <taxon>Goodeidae</taxon>
        <taxon>Xenotaenia</taxon>
    </lineage>
</organism>